<feature type="signal peptide" evidence="1">
    <location>
        <begin position="1"/>
        <end position="22"/>
    </location>
</feature>
<sequence length="123" mass="13306">MSKILRYALFAISIAASVVASANPDRFPALEKLPAEPRAAVATLMDWQRTLVDLTVAEIEARFGKPDKTKNVGTNAASGKPMQMISYRLSRRSELQITIHEGEVIAVATILLPSGNESGPIED</sequence>
<dbReference type="RefSeq" id="WP_129836400.1">
    <property type="nucleotide sequence ID" value="NZ_CP035704.1"/>
</dbReference>
<reference evidence="2 3" key="1">
    <citation type="submission" date="2019-01" db="EMBL/GenBank/DDBJ databases">
        <title>Pseudolysobacter antarctica gen. nov., sp. nov., isolated from Fildes Peninsula, Antarctica.</title>
        <authorList>
            <person name="Wei Z."/>
            <person name="Peng F."/>
        </authorList>
    </citation>
    <scope>NUCLEOTIDE SEQUENCE [LARGE SCALE GENOMIC DNA]</scope>
    <source>
        <strain evidence="2 3">AQ6-296</strain>
    </source>
</reference>
<organism evidence="2 3">
    <name type="scientific">Pseudolysobacter antarcticus</name>
    <dbReference type="NCBI Taxonomy" id="2511995"/>
    <lineage>
        <taxon>Bacteria</taxon>
        <taxon>Pseudomonadati</taxon>
        <taxon>Pseudomonadota</taxon>
        <taxon>Gammaproteobacteria</taxon>
        <taxon>Lysobacterales</taxon>
        <taxon>Rhodanobacteraceae</taxon>
        <taxon>Pseudolysobacter</taxon>
    </lineage>
</organism>
<evidence type="ECO:0000256" key="1">
    <source>
        <dbReference type="SAM" id="SignalP"/>
    </source>
</evidence>
<accession>A0A411HPL5</accession>
<feature type="chain" id="PRO_5019053108" description="DUF3887 domain-containing protein" evidence="1">
    <location>
        <begin position="23"/>
        <end position="123"/>
    </location>
</feature>
<protein>
    <recommendedName>
        <fullName evidence="4">DUF3887 domain-containing protein</fullName>
    </recommendedName>
</protein>
<dbReference type="KEGG" id="xbc:ELE36_19870"/>
<evidence type="ECO:0000313" key="2">
    <source>
        <dbReference type="EMBL" id="QBB72441.1"/>
    </source>
</evidence>
<name>A0A411HPL5_9GAMM</name>
<dbReference type="AlphaFoldDB" id="A0A411HPL5"/>
<keyword evidence="3" id="KW-1185">Reference proteome</keyword>
<evidence type="ECO:0000313" key="3">
    <source>
        <dbReference type="Proteomes" id="UP000291562"/>
    </source>
</evidence>
<keyword evidence="1" id="KW-0732">Signal</keyword>
<evidence type="ECO:0008006" key="4">
    <source>
        <dbReference type="Google" id="ProtNLM"/>
    </source>
</evidence>
<dbReference type="Proteomes" id="UP000291562">
    <property type="component" value="Chromosome"/>
</dbReference>
<proteinExistence type="predicted"/>
<gene>
    <name evidence="2" type="ORF">ELE36_19870</name>
</gene>
<dbReference type="EMBL" id="CP035704">
    <property type="protein sequence ID" value="QBB72441.1"/>
    <property type="molecule type" value="Genomic_DNA"/>
</dbReference>